<dbReference type="OrthoDB" id="4380123at2"/>
<reference evidence="1 2" key="1">
    <citation type="submission" date="2007-01" db="EMBL/GenBank/DDBJ databases">
        <authorList>
            <person name="Haygood M."/>
            <person name="Podell S."/>
            <person name="Anderson C."/>
            <person name="Hopkinson B."/>
            <person name="Roe K."/>
            <person name="Barbeau K."/>
            <person name="Gaasterland T."/>
            <person name="Ferriera S."/>
            <person name="Johnson J."/>
            <person name="Kravitz S."/>
            <person name="Beeson K."/>
            <person name="Sutton G."/>
            <person name="Rogers Y.-H."/>
            <person name="Friedman R."/>
            <person name="Frazier M."/>
            <person name="Venter J.C."/>
        </authorList>
    </citation>
    <scope>NUCLEOTIDE SEQUENCE [LARGE SCALE GENOMIC DNA]</scope>
    <source>
        <strain evidence="1 2">ATCC 23134</strain>
    </source>
</reference>
<proteinExistence type="predicted"/>
<evidence type="ECO:0000313" key="1">
    <source>
        <dbReference type="EMBL" id="EAY25135.1"/>
    </source>
</evidence>
<dbReference type="RefSeq" id="WP_002703426.1">
    <property type="nucleotide sequence ID" value="NZ_AAWS01000054.1"/>
</dbReference>
<dbReference type="eggNOG" id="COG3332">
    <property type="taxonomic scope" value="Bacteria"/>
</dbReference>
<sequence>MCLLTFAWKTHPKYKLIFASNRDEFYKRNTASADFWDENKQILAGKDLEAGGTWMGLHKNGRFTALTNYRDIDNIKTTAPSRGMLTLDYLQSNDSPKAYLEGIFENIDAYNGFNLLTGNTEELYYLSNYQHKIIQLQAGIYGLSNALLDTDWFKVQRLKKKFTEMIDAPKVEENALLDLMYDPTKANKTEVQRTGLPIEREIMLSPMFIKSPQYGTCSSATILIDYDNKVRFTERVYNINTGEKTDQHFEFQAAT</sequence>
<name>A1ZWV8_MICM2</name>
<keyword evidence="2" id="KW-1185">Reference proteome</keyword>
<dbReference type="PANTHER" id="PTHR17985">
    <property type="entry name" value="SER/THR-RICH PROTEIN T10 IN DGCR REGION"/>
    <property type="match status" value="1"/>
</dbReference>
<dbReference type="EMBL" id="AAWS01000054">
    <property type="protein sequence ID" value="EAY25135.1"/>
    <property type="molecule type" value="Genomic_DNA"/>
</dbReference>
<protein>
    <submittedName>
        <fullName evidence="1">Dkfzp761p1121 protein</fullName>
    </submittedName>
</protein>
<accession>A1ZWV8</accession>
<dbReference type="PANTHER" id="PTHR17985:SF8">
    <property type="entry name" value="TRANSPORT AND GOLGI ORGANIZATION PROTEIN 2 HOMOLOG"/>
    <property type="match status" value="1"/>
</dbReference>
<dbReference type="AlphaFoldDB" id="A1ZWV8"/>
<gene>
    <name evidence="1" type="ORF">M23134_05905</name>
</gene>
<organism evidence="1 2">
    <name type="scientific">Microscilla marina ATCC 23134</name>
    <dbReference type="NCBI Taxonomy" id="313606"/>
    <lineage>
        <taxon>Bacteria</taxon>
        <taxon>Pseudomonadati</taxon>
        <taxon>Bacteroidota</taxon>
        <taxon>Cytophagia</taxon>
        <taxon>Cytophagales</taxon>
        <taxon>Microscillaceae</taxon>
        <taxon>Microscilla</taxon>
    </lineage>
</organism>
<dbReference type="Proteomes" id="UP000004095">
    <property type="component" value="Unassembled WGS sequence"/>
</dbReference>
<evidence type="ECO:0000313" key="2">
    <source>
        <dbReference type="Proteomes" id="UP000004095"/>
    </source>
</evidence>
<comment type="caution">
    <text evidence="1">The sequence shown here is derived from an EMBL/GenBank/DDBJ whole genome shotgun (WGS) entry which is preliminary data.</text>
</comment>
<dbReference type="Pfam" id="PF05742">
    <property type="entry name" value="TANGO2"/>
    <property type="match status" value="1"/>
</dbReference>
<dbReference type="InterPro" id="IPR008551">
    <property type="entry name" value="TANGO2"/>
</dbReference>